<gene>
    <name evidence="2" type="ORF">PIB30_074341</name>
</gene>
<feature type="compositionally biased region" description="Low complexity" evidence="1">
    <location>
        <begin position="76"/>
        <end position="90"/>
    </location>
</feature>
<protein>
    <submittedName>
        <fullName evidence="2">Uncharacterized protein</fullName>
    </submittedName>
</protein>
<proteinExistence type="predicted"/>
<feature type="compositionally biased region" description="Basic and acidic residues" evidence="1">
    <location>
        <begin position="91"/>
        <end position="100"/>
    </location>
</feature>
<reference evidence="2 3" key="1">
    <citation type="journal article" date="2023" name="Plants (Basel)">
        <title>Bridging the Gap: Combining Genomics and Transcriptomics Approaches to Understand Stylosanthes scabra, an Orphan Legume from the Brazilian Caatinga.</title>
        <authorList>
            <person name="Ferreira-Neto J.R.C."/>
            <person name="da Silva M.D."/>
            <person name="Binneck E."/>
            <person name="de Melo N.F."/>
            <person name="da Silva R.H."/>
            <person name="de Melo A.L.T.M."/>
            <person name="Pandolfi V."/>
            <person name="Bustamante F.O."/>
            <person name="Brasileiro-Vidal A.C."/>
            <person name="Benko-Iseppon A.M."/>
        </authorList>
    </citation>
    <scope>NUCLEOTIDE SEQUENCE [LARGE SCALE GENOMIC DNA]</scope>
    <source>
        <tissue evidence="2">Leaves</tissue>
    </source>
</reference>
<feature type="region of interest" description="Disordered" evidence="1">
    <location>
        <begin position="66"/>
        <end position="100"/>
    </location>
</feature>
<name>A0ABU6RQ82_9FABA</name>
<evidence type="ECO:0000256" key="1">
    <source>
        <dbReference type="SAM" id="MobiDB-lite"/>
    </source>
</evidence>
<organism evidence="2 3">
    <name type="scientific">Stylosanthes scabra</name>
    <dbReference type="NCBI Taxonomy" id="79078"/>
    <lineage>
        <taxon>Eukaryota</taxon>
        <taxon>Viridiplantae</taxon>
        <taxon>Streptophyta</taxon>
        <taxon>Embryophyta</taxon>
        <taxon>Tracheophyta</taxon>
        <taxon>Spermatophyta</taxon>
        <taxon>Magnoliopsida</taxon>
        <taxon>eudicotyledons</taxon>
        <taxon>Gunneridae</taxon>
        <taxon>Pentapetalae</taxon>
        <taxon>rosids</taxon>
        <taxon>fabids</taxon>
        <taxon>Fabales</taxon>
        <taxon>Fabaceae</taxon>
        <taxon>Papilionoideae</taxon>
        <taxon>50 kb inversion clade</taxon>
        <taxon>dalbergioids sensu lato</taxon>
        <taxon>Dalbergieae</taxon>
        <taxon>Pterocarpus clade</taxon>
        <taxon>Stylosanthes</taxon>
    </lineage>
</organism>
<keyword evidence="3" id="KW-1185">Reference proteome</keyword>
<evidence type="ECO:0000313" key="2">
    <source>
        <dbReference type="EMBL" id="MED6126019.1"/>
    </source>
</evidence>
<sequence>MGMRHRCEEDDYLTARPSSPKLEVVAHVIPRAGNLRFSPLLSYTTQDLLSILPSYSVTMRLILAGSSMPRPPHPIASPTSSSSFDTSGGAPRERNRSPRR</sequence>
<dbReference type="Proteomes" id="UP001341840">
    <property type="component" value="Unassembled WGS sequence"/>
</dbReference>
<comment type="caution">
    <text evidence="2">The sequence shown here is derived from an EMBL/GenBank/DDBJ whole genome shotgun (WGS) entry which is preliminary data.</text>
</comment>
<dbReference type="EMBL" id="JASCZI010031130">
    <property type="protein sequence ID" value="MED6126019.1"/>
    <property type="molecule type" value="Genomic_DNA"/>
</dbReference>
<evidence type="ECO:0000313" key="3">
    <source>
        <dbReference type="Proteomes" id="UP001341840"/>
    </source>
</evidence>
<accession>A0ABU6RQ82</accession>